<feature type="domain" description="HTH lysR-type" evidence="5">
    <location>
        <begin position="19"/>
        <end position="77"/>
    </location>
</feature>
<evidence type="ECO:0000256" key="4">
    <source>
        <dbReference type="ARBA" id="ARBA00023163"/>
    </source>
</evidence>
<comment type="caution">
    <text evidence="6">The sequence shown here is derived from an EMBL/GenBank/DDBJ whole genome shotgun (WGS) entry which is preliminary data.</text>
</comment>
<reference evidence="7" key="1">
    <citation type="journal article" date="2019" name="Int. J. Syst. Evol. Microbiol.">
        <title>The Global Catalogue of Microorganisms (GCM) 10K type strain sequencing project: providing services to taxonomists for standard genome sequencing and annotation.</title>
        <authorList>
            <consortium name="The Broad Institute Genomics Platform"/>
            <consortium name="The Broad Institute Genome Sequencing Center for Infectious Disease"/>
            <person name="Wu L."/>
            <person name="Ma J."/>
        </authorList>
    </citation>
    <scope>NUCLEOTIDE SEQUENCE [LARGE SCALE GENOMIC DNA]</scope>
    <source>
        <strain evidence="7">JCM 17591</strain>
    </source>
</reference>
<accession>A0ABP7ZRW8</accession>
<evidence type="ECO:0000256" key="3">
    <source>
        <dbReference type="ARBA" id="ARBA00023125"/>
    </source>
</evidence>
<dbReference type="Gene3D" id="1.10.10.10">
    <property type="entry name" value="Winged helix-like DNA-binding domain superfamily/Winged helix DNA-binding domain"/>
    <property type="match status" value="1"/>
</dbReference>
<evidence type="ECO:0000256" key="1">
    <source>
        <dbReference type="ARBA" id="ARBA00009437"/>
    </source>
</evidence>
<dbReference type="InterPro" id="IPR036390">
    <property type="entry name" value="WH_DNA-bd_sf"/>
</dbReference>
<evidence type="ECO:0000256" key="2">
    <source>
        <dbReference type="ARBA" id="ARBA00023015"/>
    </source>
</evidence>
<sequence length="319" mass="33932">MARATTPGQESAAARDLPFTLHQLRLFATVAETGTISGAAGRLRLSQTAVSLALTQLEKALGAELLIRRRAHGVTLTTTGHTVLAAARRILAEATDLFDEIGGRGEVVGGVAVGCYPSLGPSLVPALVDGFLHAYPRAQPTLDEGPQESLEHDLLSGALDVVISYDLALSENLVKVPIAHREPGVLVAADGKWGNARAVDLKQLADEPYVLFDTPVSTFHLASITRAAGFTPRITYRSQNFETVRSLVGRGLGWTVLLTPPRTELTHEGLRVVMKPLTQRADPVDVVIVWPRTRSLSRVARAFVAFAQQSGGGDGAAAE</sequence>
<dbReference type="PANTHER" id="PTHR30346">
    <property type="entry name" value="TRANSCRIPTIONAL DUAL REGULATOR HCAR-RELATED"/>
    <property type="match status" value="1"/>
</dbReference>
<dbReference type="InterPro" id="IPR000847">
    <property type="entry name" value="LysR_HTH_N"/>
</dbReference>
<dbReference type="EMBL" id="BAABBW010000001">
    <property type="protein sequence ID" value="GAA4168687.1"/>
    <property type="molecule type" value="Genomic_DNA"/>
</dbReference>
<proteinExistence type="inferred from homology"/>
<evidence type="ECO:0000313" key="7">
    <source>
        <dbReference type="Proteomes" id="UP001501079"/>
    </source>
</evidence>
<dbReference type="SUPFAM" id="SSF46785">
    <property type="entry name" value="Winged helix' DNA-binding domain"/>
    <property type="match status" value="1"/>
</dbReference>
<dbReference type="Pfam" id="PF03466">
    <property type="entry name" value="LysR_substrate"/>
    <property type="match status" value="1"/>
</dbReference>
<keyword evidence="3" id="KW-0238">DNA-binding</keyword>
<protein>
    <submittedName>
        <fullName evidence="6">LysR substrate-binding domain-containing protein</fullName>
    </submittedName>
</protein>
<keyword evidence="2" id="KW-0805">Transcription regulation</keyword>
<gene>
    <name evidence="6" type="ORF">GCM10022287_04130</name>
</gene>
<dbReference type="PRINTS" id="PR00039">
    <property type="entry name" value="HTHLYSR"/>
</dbReference>
<dbReference type="Gene3D" id="3.40.190.10">
    <property type="entry name" value="Periplasmic binding protein-like II"/>
    <property type="match status" value="2"/>
</dbReference>
<evidence type="ECO:0000259" key="5">
    <source>
        <dbReference type="PROSITE" id="PS50931"/>
    </source>
</evidence>
<dbReference type="PROSITE" id="PS50931">
    <property type="entry name" value="HTH_LYSR"/>
    <property type="match status" value="1"/>
</dbReference>
<dbReference type="SUPFAM" id="SSF53850">
    <property type="entry name" value="Periplasmic binding protein-like II"/>
    <property type="match status" value="1"/>
</dbReference>
<dbReference type="InterPro" id="IPR036388">
    <property type="entry name" value="WH-like_DNA-bd_sf"/>
</dbReference>
<dbReference type="InterPro" id="IPR005119">
    <property type="entry name" value="LysR_subst-bd"/>
</dbReference>
<evidence type="ECO:0000313" key="6">
    <source>
        <dbReference type="EMBL" id="GAA4168687.1"/>
    </source>
</evidence>
<keyword evidence="4" id="KW-0804">Transcription</keyword>
<dbReference type="PANTHER" id="PTHR30346:SF0">
    <property type="entry name" value="HCA OPERON TRANSCRIPTIONAL ACTIVATOR HCAR"/>
    <property type="match status" value="1"/>
</dbReference>
<dbReference type="Proteomes" id="UP001501079">
    <property type="component" value="Unassembled WGS sequence"/>
</dbReference>
<keyword evidence="7" id="KW-1185">Reference proteome</keyword>
<organism evidence="6 7">
    <name type="scientific">Gryllotalpicola koreensis</name>
    <dbReference type="NCBI Taxonomy" id="993086"/>
    <lineage>
        <taxon>Bacteria</taxon>
        <taxon>Bacillati</taxon>
        <taxon>Actinomycetota</taxon>
        <taxon>Actinomycetes</taxon>
        <taxon>Micrococcales</taxon>
        <taxon>Microbacteriaceae</taxon>
        <taxon>Gryllotalpicola</taxon>
    </lineage>
</organism>
<comment type="similarity">
    <text evidence="1">Belongs to the LysR transcriptional regulatory family.</text>
</comment>
<dbReference type="Pfam" id="PF00126">
    <property type="entry name" value="HTH_1"/>
    <property type="match status" value="1"/>
</dbReference>
<name>A0ABP7ZRW8_9MICO</name>
<dbReference type="RefSeq" id="WP_344751608.1">
    <property type="nucleotide sequence ID" value="NZ_BAABBW010000001.1"/>
</dbReference>